<keyword evidence="1" id="KW-0732">Signal</keyword>
<protein>
    <submittedName>
        <fullName evidence="3">Imidazolonepropionase</fullName>
    </submittedName>
</protein>
<keyword evidence="4" id="KW-1185">Reference proteome</keyword>
<dbReference type="SUPFAM" id="SSF51338">
    <property type="entry name" value="Composite domain of metallo-dependent hydrolases"/>
    <property type="match status" value="1"/>
</dbReference>
<name>A0A1M6LF14_9FLAO</name>
<dbReference type="Gene3D" id="3.30.110.90">
    <property type="entry name" value="Amidohydrolase"/>
    <property type="match status" value="1"/>
</dbReference>
<dbReference type="SUPFAM" id="SSF51556">
    <property type="entry name" value="Metallo-dependent hydrolases"/>
    <property type="match status" value="1"/>
</dbReference>
<feature type="signal peptide" evidence="1">
    <location>
        <begin position="1"/>
        <end position="19"/>
    </location>
</feature>
<feature type="chain" id="PRO_5011957641" evidence="1">
    <location>
        <begin position="20"/>
        <end position="473"/>
    </location>
</feature>
<dbReference type="Proteomes" id="UP000184231">
    <property type="component" value="Unassembled WGS sequence"/>
</dbReference>
<dbReference type="Gene3D" id="2.30.40.10">
    <property type="entry name" value="Urease, subunit C, domain 1"/>
    <property type="match status" value="1"/>
</dbReference>
<dbReference type="PANTHER" id="PTHR43135:SF3">
    <property type="entry name" value="ALPHA-D-RIBOSE 1-METHYLPHOSPHONATE 5-TRIPHOSPHATE DIPHOSPHATASE"/>
    <property type="match status" value="1"/>
</dbReference>
<dbReference type="RefSeq" id="WP_072765599.1">
    <property type="nucleotide sequence ID" value="NZ_FQYX01000031.1"/>
</dbReference>
<gene>
    <name evidence="3" type="ORF">SAMN04487911_13115</name>
</gene>
<evidence type="ECO:0000313" key="3">
    <source>
        <dbReference type="EMBL" id="SHJ69803.1"/>
    </source>
</evidence>
<evidence type="ECO:0000259" key="2">
    <source>
        <dbReference type="Pfam" id="PF01979"/>
    </source>
</evidence>
<dbReference type="AlphaFoldDB" id="A0A1M6LF14"/>
<dbReference type="InterPro" id="IPR051781">
    <property type="entry name" value="Metallo-dep_Hydrolase"/>
</dbReference>
<proteinExistence type="predicted"/>
<dbReference type="GO" id="GO:0016810">
    <property type="term" value="F:hydrolase activity, acting on carbon-nitrogen (but not peptide) bonds"/>
    <property type="evidence" value="ECO:0007669"/>
    <property type="project" value="InterPro"/>
</dbReference>
<accession>A0A1M6LF14</accession>
<dbReference type="Gene3D" id="3.40.50.10910">
    <property type="entry name" value="Amidohydrolase"/>
    <property type="match status" value="1"/>
</dbReference>
<evidence type="ECO:0000256" key="1">
    <source>
        <dbReference type="SAM" id="SignalP"/>
    </source>
</evidence>
<dbReference type="InterPro" id="IPR011059">
    <property type="entry name" value="Metal-dep_hydrolase_composite"/>
</dbReference>
<dbReference type="InterPro" id="IPR032466">
    <property type="entry name" value="Metal_Hydrolase"/>
</dbReference>
<sequence length="473" mass="52272">MKTILSTLLLLIAAAFARAQDKTADLIIHSVKVMDIQTGKIRKDRAIVIQDEKILAVIPNKKVKDYTTSGLIDGGNRFAMPGLWDMHVHFGGDNIVEENKNLLPLYLAHGVTTVRDCAGDISDKVIEWRDAINEGSLNGPTIFTSGPKLEGINSIWPGDLEIGSSSELFQALDSLETLKVDFVKITDNTLRPQLYLEALKEVRKRGWEITGHSPGALTLQEVMDAGLSGVEHIYYAWRAGVKDEESLAKSIEKGEIRGRAVNEYILENFDTAAAMRTYREMARKGVAVTPTLNSSHTVVFLDQNDHKNDPYLQYIGKGLQRTYEWRVNRAAQDDAAAIAKRHEVFEKSASILPLLQKAGVKIMAGTDAGYLNSFNFPGIGIHQELALLVHYGLTPLEALQASVINSPDFLHKNNYGKIASGKKADIVLLNANPLKDIQNTQRIHAVIAKGIHYDRTALDQMLEAVKLKAAETK</sequence>
<dbReference type="PANTHER" id="PTHR43135">
    <property type="entry name" value="ALPHA-D-RIBOSE 1-METHYLPHOSPHONATE 5-TRIPHOSPHATE DIPHOSPHATASE"/>
    <property type="match status" value="1"/>
</dbReference>
<evidence type="ECO:0000313" key="4">
    <source>
        <dbReference type="Proteomes" id="UP000184231"/>
    </source>
</evidence>
<dbReference type="Pfam" id="PF01979">
    <property type="entry name" value="Amidohydro_1"/>
    <property type="match status" value="1"/>
</dbReference>
<organism evidence="3 4">
    <name type="scientific">Arenibacter nanhaiticus</name>
    <dbReference type="NCBI Taxonomy" id="558155"/>
    <lineage>
        <taxon>Bacteria</taxon>
        <taxon>Pseudomonadati</taxon>
        <taxon>Bacteroidota</taxon>
        <taxon>Flavobacteriia</taxon>
        <taxon>Flavobacteriales</taxon>
        <taxon>Flavobacteriaceae</taxon>
        <taxon>Arenibacter</taxon>
    </lineage>
</organism>
<dbReference type="STRING" id="558155.SAMN04487911_13115"/>
<dbReference type="OrthoDB" id="9815657at2"/>
<reference evidence="4" key="1">
    <citation type="submission" date="2016-11" db="EMBL/GenBank/DDBJ databases">
        <authorList>
            <person name="Varghese N."/>
            <person name="Submissions S."/>
        </authorList>
    </citation>
    <scope>NUCLEOTIDE SEQUENCE [LARGE SCALE GENOMIC DNA]</scope>
    <source>
        <strain evidence="4">CGMCC 1.8863</strain>
    </source>
</reference>
<dbReference type="Gene3D" id="1.20.58.520">
    <property type="entry name" value="Amidohydrolase"/>
    <property type="match status" value="1"/>
</dbReference>
<dbReference type="EMBL" id="FQYX01000031">
    <property type="protein sequence ID" value="SHJ69803.1"/>
    <property type="molecule type" value="Genomic_DNA"/>
</dbReference>
<dbReference type="InterPro" id="IPR006680">
    <property type="entry name" value="Amidohydro-rel"/>
</dbReference>
<feature type="domain" description="Amidohydrolase-related" evidence="2">
    <location>
        <begin position="78"/>
        <end position="450"/>
    </location>
</feature>